<gene>
    <name evidence="3" type="ORF">FIBRA_08632</name>
</gene>
<dbReference type="GeneID" id="24101274"/>
<proteinExistence type="inferred from homology"/>
<sequence>MSPLSAQYLPVAQGDPHESSRKPLAQLMDIDDNGVCACHCHSSAGFRLWLLHAFLLFLNLTVFVSLLFYSHLPERTNWDDLLDAHSPVYPAIEYSLVRFNGTIGFCSPYVGVGPKVDAAWAEITDNTGSLPIHIPDKFLYRLGLDDNHWPSNV</sequence>
<dbReference type="InterPro" id="IPR021765">
    <property type="entry name" value="UstYa-like"/>
</dbReference>
<reference evidence="3 4" key="1">
    <citation type="journal article" date="2012" name="Appl. Environ. Microbiol.">
        <title>Short-read sequencing for genomic analysis of the brown rot fungus Fibroporia radiculosa.</title>
        <authorList>
            <person name="Tang J.D."/>
            <person name="Perkins A.D."/>
            <person name="Sonstegard T.S."/>
            <person name="Schroeder S.G."/>
            <person name="Burgess S.C."/>
            <person name="Diehl S.V."/>
        </authorList>
    </citation>
    <scope>NUCLEOTIDE SEQUENCE [LARGE SCALE GENOMIC DNA]</scope>
    <source>
        <strain evidence="3 4">TFFH 294</strain>
    </source>
</reference>
<dbReference type="EMBL" id="HE797307">
    <property type="protein sequence ID" value="CCM06374.1"/>
    <property type="molecule type" value="Genomic_DNA"/>
</dbReference>
<dbReference type="Proteomes" id="UP000006352">
    <property type="component" value="Unassembled WGS sequence"/>
</dbReference>
<comment type="similarity">
    <text evidence="1">Belongs to the ustYa family.</text>
</comment>
<keyword evidence="2" id="KW-0472">Membrane</keyword>
<evidence type="ECO:0000313" key="3">
    <source>
        <dbReference type="EMBL" id="CCM06374.1"/>
    </source>
</evidence>
<keyword evidence="2" id="KW-0812">Transmembrane</keyword>
<evidence type="ECO:0000256" key="2">
    <source>
        <dbReference type="SAM" id="Phobius"/>
    </source>
</evidence>
<protein>
    <submittedName>
        <fullName evidence="3">Uncharacterized protein</fullName>
    </submittedName>
</protein>
<evidence type="ECO:0000313" key="4">
    <source>
        <dbReference type="Proteomes" id="UP000006352"/>
    </source>
</evidence>
<dbReference type="RefSeq" id="XP_012185657.1">
    <property type="nucleotide sequence ID" value="XM_012330267.1"/>
</dbReference>
<dbReference type="Pfam" id="PF11807">
    <property type="entry name" value="UstYa"/>
    <property type="match status" value="1"/>
</dbReference>
<dbReference type="HOGENOM" id="CLU_1713294_0_0_1"/>
<name>J4H5A0_9APHY</name>
<evidence type="ECO:0000256" key="1">
    <source>
        <dbReference type="ARBA" id="ARBA00035112"/>
    </source>
</evidence>
<accession>J4H5A0</accession>
<keyword evidence="4" id="KW-1185">Reference proteome</keyword>
<feature type="transmembrane region" description="Helical" evidence="2">
    <location>
        <begin position="49"/>
        <end position="69"/>
    </location>
</feature>
<dbReference type="InParanoid" id="J4H5A0"/>
<dbReference type="GO" id="GO:0043386">
    <property type="term" value="P:mycotoxin biosynthetic process"/>
    <property type="evidence" value="ECO:0007669"/>
    <property type="project" value="InterPro"/>
</dbReference>
<dbReference type="AlphaFoldDB" id="J4H5A0"/>
<organism evidence="3 4">
    <name type="scientific">Fibroporia radiculosa</name>
    <dbReference type="NCBI Taxonomy" id="599839"/>
    <lineage>
        <taxon>Eukaryota</taxon>
        <taxon>Fungi</taxon>
        <taxon>Dikarya</taxon>
        <taxon>Basidiomycota</taxon>
        <taxon>Agaricomycotina</taxon>
        <taxon>Agaricomycetes</taxon>
        <taxon>Polyporales</taxon>
        <taxon>Fibroporiaceae</taxon>
        <taxon>Fibroporia</taxon>
    </lineage>
</organism>
<keyword evidence="2" id="KW-1133">Transmembrane helix</keyword>
<dbReference type="STRING" id="599839.J4H5A0"/>